<comment type="similarity">
    <text evidence="1 8">Belongs to the SOS response-associated peptidase family.</text>
</comment>
<reference evidence="9 10" key="1">
    <citation type="submission" date="2019-12" db="EMBL/GenBank/DDBJ databases">
        <title>Genomic-based taxomic classification of the family Erythrobacteraceae.</title>
        <authorList>
            <person name="Xu L."/>
        </authorList>
    </citation>
    <scope>NUCLEOTIDE SEQUENCE [LARGE SCALE GENOMIC DNA]</scope>
    <source>
        <strain evidence="9 10">LMG 29518</strain>
    </source>
</reference>
<keyword evidence="5" id="KW-0190">Covalent protein-DNA linkage</keyword>
<evidence type="ECO:0000313" key="9">
    <source>
        <dbReference type="EMBL" id="MXO64830.1"/>
    </source>
</evidence>
<dbReference type="Proteomes" id="UP000438476">
    <property type="component" value="Unassembled WGS sequence"/>
</dbReference>
<keyword evidence="10" id="KW-1185">Reference proteome</keyword>
<keyword evidence="7" id="KW-0456">Lyase</keyword>
<keyword evidence="3" id="KW-0227">DNA damage</keyword>
<dbReference type="GO" id="GO:0106300">
    <property type="term" value="P:protein-DNA covalent cross-linking repair"/>
    <property type="evidence" value="ECO:0007669"/>
    <property type="project" value="InterPro"/>
</dbReference>
<dbReference type="Pfam" id="PF02586">
    <property type="entry name" value="SRAP"/>
    <property type="match status" value="1"/>
</dbReference>
<comment type="caution">
    <text evidence="9">The sequence shown here is derived from an EMBL/GenBank/DDBJ whole genome shotgun (WGS) entry which is preliminary data.</text>
</comment>
<evidence type="ECO:0000313" key="10">
    <source>
        <dbReference type="Proteomes" id="UP000438476"/>
    </source>
</evidence>
<sequence length="205" mass="22835">MCNLYRMKSKAAEVAQLFEAEPPAAESNLSELVYPGYPAMVVAGGKVQTMHWGFPLIRRGKSGQLLKPKPVNNTRADKLSSPFWRSSFEHRRCLIPVNAFAEAEGTKGAKTKTWISLPDQEIFACAGIWRESEEWGCVFSMVMTEANEAMAPIHSRMPVILDADQSSAWSSENVTDVLSICRPYSGELAIDRSNTSWGQQQETLF</sequence>
<dbReference type="RefSeq" id="WP_160735214.1">
    <property type="nucleotide sequence ID" value="NZ_WTYT01000001.1"/>
</dbReference>
<accession>A0A6I4T4G9</accession>
<dbReference type="GO" id="GO:0016829">
    <property type="term" value="F:lyase activity"/>
    <property type="evidence" value="ECO:0007669"/>
    <property type="project" value="UniProtKB-KW"/>
</dbReference>
<protein>
    <recommendedName>
        <fullName evidence="8">Abasic site processing protein</fullName>
        <ecNumber evidence="8">3.4.-.-</ecNumber>
    </recommendedName>
</protein>
<evidence type="ECO:0000256" key="1">
    <source>
        <dbReference type="ARBA" id="ARBA00008136"/>
    </source>
</evidence>
<gene>
    <name evidence="9" type="ORF">GRI91_03575</name>
</gene>
<dbReference type="AlphaFoldDB" id="A0A6I4T4G9"/>
<keyword evidence="6" id="KW-0238">DNA-binding</keyword>
<dbReference type="SUPFAM" id="SSF143081">
    <property type="entry name" value="BB1717-like"/>
    <property type="match status" value="1"/>
</dbReference>
<dbReference type="GO" id="GO:0006508">
    <property type="term" value="P:proteolysis"/>
    <property type="evidence" value="ECO:0007669"/>
    <property type="project" value="UniProtKB-KW"/>
</dbReference>
<dbReference type="Gene3D" id="3.90.1680.10">
    <property type="entry name" value="SOS response associated peptidase-like"/>
    <property type="match status" value="1"/>
</dbReference>
<evidence type="ECO:0000256" key="3">
    <source>
        <dbReference type="ARBA" id="ARBA00022763"/>
    </source>
</evidence>
<dbReference type="OrthoDB" id="9782620at2"/>
<dbReference type="GO" id="GO:0008233">
    <property type="term" value="F:peptidase activity"/>
    <property type="evidence" value="ECO:0007669"/>
    <property type="project" value="UniProtKB-KW"/>
</dbReference>
<evidence type="ECO:0000256" key="8">
    <source>
        <dbReference type="RuleBase" id="RU364100"/>
    </source>
</evidence>
<dbReference type="EC" id="3.4.-.-" evidence="8"/>
<evidence type="ECO:0000256" key="6">
    <source>
        <dbReference type="ARBA" id="ARBA00023125"/>
    </source>
</evidence>
<name>A0A6I4T4G9_9SPHN</name>
<dbReference type="GO" id="GO:0003697">
    <property type="term" value="F:single-stranded DNA binding"/>
    <property type="evidence" value="ECO:0007669"/>
    <property type="project" value="InterPro"/>
</dbReference>
<organism evidence="9 10">
    <name type="scientific">Altericroceibacterium endophyticum</name>
    <dbReference type="NCBI Taxonomy" id="1808508"/>
    <lineage>
        <taxon>Bacteria</taxon>
        <taxon>Pseudomonadati</taxon>
        <taxon>Pseudomonadota</taxon>
        <taxon>Alphaproteobacteria</taxon>
        <taxon>Sphingomonadales</taxon>
        <taxon>Erythrobacteraceae</taxon>
        <taxon>Altericroceibacterium</taxon>
    </lineage>
</organism>
<dbReference type="PANTHER" id="PTHR13604:SF0">
    <property type="entry name" value="ABASIC SITE PROCESSING PROTEIN HMCES"/>
    <property type="match status" value="1"/>
</dbReference>
<dbReference type="EMBL" id="WTYT01000001">
    <property type="protein sequence ID" value="MXO64830.1"/>
    <property type="molecule type" value="Genomic_DNA"/>
</dbReference>
<dbReference type="InterPro" id="IPR036590">
    <property type="entry name" value="SRAP-like"/>
</dbReference>
<dbReference type="PANTHER" id="PTHR13604">
    <property type="entry name" value="DC12-RELATED"/>
    <property type="match status" value="1"/>
</dbReference>
<evidence type="ECO:0000256" key="4">
    <source>
        <dbReference type="ARBA" id="ARBA00022801"/>
    </source>
</evidence>
<keyword evidence="4 8" id="KW-0378">Hydrolase</keyword>
<proteinExistence type="inferred from homology"/>
<evidence type="ECO:0000256" key="2">
    <source>
        <dbReference type="ARBA" id="ARBA00022670"/>
    </source>
</evidence>
<keyword evidence="2 8" id="KW-0645">Protease</keyword>
<evidence type="ECO:0000256" key="5">
    <source>
        <dbReference type="ARBA" id="ARBA00023124"/>
    </source>
</evidence>
<evidence type="ECO:0000256" key="7">
    <source>
        <dbReference type="ARBA" id="ARBA00023239"/>
    </source>
</evidence>
<dbReference type="InterPro" id="IPR003738">
    <property type="entry name" value="SRAP"/>
</dbReference>